<feature type="compositionally biased region" description="Basic and acidic residues" evidence="1">
    <location>
        <begin position="9"/>
        <end position="20"/>
    </location>
</feature>
<dbReference type="AlphaFoldDB" id="A0AA43UCA6"/>
<keyword evidence="4" id="KW-1185">Reference proteome</keyword>
<dbReference type="Proteomes" id="UP001171751">
    <property type="component" value="Unassembled WGS sequence"/>
</dbReference>
<dbReference type="GO" id="GO:0006779">
    <property type="term" value="P:porphyrin-containing compound biosynthetic process"/>
    <property type="evidence" value="ECO:0007669"/>
    <property type="project" value="InterPro"/>
</dbReference>
<dbReference type="PANTHER" id="PTHR47099">
    <property type="entry name" value="METHYLCOBAMIDE:COM METHYLTRANSFERASE MTBA"/>
    <property type="match status" value="1"/>
</dbReference>
<accession>A0AA43UCA6</accession>
<dbReference type="SUPFAM" id="SSF51726">
    <property type="entry name" value="UROD/MetE-like"/>
    <property type="match status" value="1"/>
</dbReference>
<dbReference type="InterPro" id="IPR038071">
    <property type="entry name" value="UROD/MetE-like_sf"/>
</dbReference>
<organism evidence="3 4">
    <name type="scientific">Atopococcus tabaci</name>
    <dbReference type="NCBI Taxonomy" id="269774"/>
    <lineage>
        <taxon>Bacteria</taxon>
        <taxon>Bacillati</taxon>
        <taxon>Bacillota</taxon>
        <taxon>Bacilli</taxon>
        <taxon>Lactobacillales</taxon>
        <taxon>Carnobacteriaceae</taxon>
        <taxon>Atopococcus</taxon>
    </lineage>
</organism>
<evidence type="ECO:0000256" key="1">
    <source>
        <dbReference type="SAM" id="MobiDB-lite"/>
    </source>
</evidence>
<dbReference type="InterPro" id="IPR000257">
    <property type="entry name" value="Uroporphyrinogen_deCOase"/>
</dbReference>
<comment type="caution">
    <text evidence="3">The sequence shown here is derived from an EMBL/GenBank/DDBJ whole genome shotgun (WGS) entry which is preliminary data.</text>
</comment>
<dbReference type="Pfam" id="PF01208">
    <property type="entry name" value="URO-D"/>
    <property type="match status" value="1"/>
</dbReference>
<dbReference type="Gene3D" id="3.20.20.210">
    <property type="match status" value="1"/>
</dbReference>
<protein>
    <submittedName>
        <fullName evidence="3">Uroporphyrinogen decarboxylase family protein</fullName>
    </submittedName>
</protein>
<proteinExistence type="predicted"/>
<feature type="domain" description="Uroporphyrinogen decarboxylase (URO-D)" evidence="2">
    <location>
        <begin position="13"/>
        <end position="349"/>
    </location>
</feature>
<sequence length="364" mass="40479">MLALKKHPKDQMTPKERSEAIKNNQPFDRLPVSLFATEIKARMIDCKMRDLYKNVDRIVEAEVYVFNTYGSDGLSSGPNSYGIAEALGANVTYPKDNIPRIEEAVIEDYSQLTEMNLIDVINEAPIQIYLEATERLSALAEGITGVGVSIGGPLTIAAYLRDTTQLMKDFIKKPDQAEELLDRVVQAQKKCVDAFLEYDVSFSLGDPIASPAIISPRQFEKFAKPYLAELADYIYEKTGRGPSLHICGKTEAIWESIKELNISAFSLDNEVDIGEANRFFGDKIAVTGNIPPVDVIYNGSQEEIEESVRQCIEKAYDTPAGFVIAPGCNLPISTPIENVGFFMDAARKYGQYDFLEKLDSNRGK</sequence>
<gene>
    <name evidence="3" type="ORF">Q4F26_03255</name>
</gene>
<evidence type="ECO:0000313" key="4">
    <source>
        <dbReference type="Proteomes" id="UP001171751"/>
    </source>
</evidence>
<dbReference type="PANTHER" id="PTHR47099:SF1">
    <property type="entry name" value="METHYLCOBAMIDE:COM METHYLTRANSFERASE MTBA"/>
    <property type="match status" value="1"/>
</dbReference>
<reference evidence="3" key="1">
    <citation type="submission" date="2023-07" db="EMBL/GenBank/DDBJ databases">
        <title>Between Cages and Wild: Unraveling the Impact of Captivity on Animal Microbiomes and Antimicrobial Resistance.</title>
        <authorList>
            <person name="Schmartz G.P."/>
            <person name="Rehner J."/>
            <person name="Schuff M.J."/>
            <person name="Becker S.L."/>
            <person name="Kravczyk M."/>
            <person name="Gurevich A."/>
            <person name="Francke R."/>
            <person name="Mueller R."/>
            <person name="Keller V."/>
            <person name="Keller A."/>
        </authorList>
    </citation>
    <scope>NUCLEOTIDE SEQUENCE</scope>
    <source>
        <strain evidence="3">S39M_St_73</strain>
    </source>
</reference>
<name>A0AA43UCA6_9LACT</name>
<evidence type="ECO:0000259" key="2">
    <source>
        <dbReference type="Pfam" id="PF01208"/>
    </source>
</evidence>
<dbReference type="CDD" id="cd03465">
    <property type="entry name" value="URO-D_like"/>
    <property type="match status" value="1"/>
</dbReference>
<dbReference type="InterPro" id="IPR052024">
    <property type="entry name" value="Methanogen_methyltrans"/>
</dbReference>
<feature type="region of interest" description="Disordered" evidence="1">
    <location>
        <begin position="1"/>
        <end position="23"/>
    </location>
</feature>
<evidence type="ECO:0000313" key="3">
    <source>
        <dbReference type="EMBL" id="MDO5457339.1"/>
    </source>
</evidence>
<dbReference type="GO" id="GO:0004853">
    <property type="term" value="F:uroporphyrinogen decarboxylase activity"/>
    <property type="evidence" value="ECO:0007669"/>
    <property type="project" value="InterPro"/>
</dbReference>
<dbReference type="EMBL" id="JAUNQW010000009">
    <property type="protein sequence ID" value="MDO5457339.1"/>
    <property type="molecule type" value="Genomic_DNA"/>
</dbReference>